<accession>A0AA45C6D9</accession>
<dbReference type="PROSITE" id="PS51365">
    <property type="entry name" value="RENAL_DIPEPTIDASE_2"/>
    <property type="match status" value="1"/>
</dbReference>
<dbReference type="PANTHER" id="PTHR10443">
    <property type="entry name" value="MICROSOMAL DIPEPTIDASE"/>
    <property type="match status" value="1"/>
</dbReference>
<sequence length="336" mass="39236">MNDKIKKIHDETIVVDAHYDLLMDLTLQKNFNKFNVIKNDHLNNFKKGGLSLIVSSIFIDKPIYKEAYLHETLDQIALFMEEIEKNEEITFCRSYEDILNSKKQNKIGIMLSFEGADPLFDDLHLLKIFYELGVRFIGLTWSRRNYISDGCKFGPVEKDKRSYGITDFGVNFIKKAENLGYIIDISHLSETGFYDFIKINQKPFIVSHTNIRHFTNNTRTLSDEQIKIIKENDGIIGINSYKEFFNEKSKNISAYVDQIEYIINKIGDKNVGIGLDICTHLLKYEPFNEEKISPNIIKDHSEFTKITEEMLKRNYNESTIKNVLGENFINFYKNNL</sequence>
<evidence type="ECO:0000313" key="1">
    <source>
        <dbReference type="EMBL" id="PWJ92043.1"/>
    </source>
</evidence>
<dbReference type="Proteomes" id="UP000245921">
    <property type="component" value="Unassembled WGS sequence"/>
</dbReference>
<dbReference type="InterPro" id="IPR008257">
    <property type="entry name" value="Pept_M19"/>
</dbReference>
<dbReference type="SUPFAM" id="SSF51556">
    <property type="entry name" value="Metallo-dependent hydrolases"/>
    <property type="match status" value="1"/>
</dbReference>
<dbReference type="RefSeq" id="WP_109604965.1">
    <property type="nucleotide sequence ID" value="NZ_JAMHJO010000002.1"/>
</dbReference>
<comment type="caution">
    <text evidence="1">The sequence shown here is derived from an EMBL/GenBank/DDBJ whole genome shotgun (WGS) entry which is preliminary data.</text>
</comment>
<protein>
    <submittedName>
        <fullName evidence="1">Membrane dipeptidase</fullName>
    </submittedName>
</protein>
<proteinExistence type="predicted"/>
<dbReference type="GO" id="GO:0006508">
    <property type="term" value="P:proteolysis"/>
    <property type="evidence" value="ECO:0007669"/>
    <property type="project" value="InterPro"/>
</dbReference>
<gene>
    <name evidence="1" type="ORF">C7380_11036</name>
</gene>
<reference evidence="1 2" key="1">
    <citation type="submission" date="2018-05" db="EMBL/GenBank/DDBJ databases">
        <title>Genomic Encyclopedia of Type Strains, Phase IV (KMG-IV): sequencing the most valuable type-strain genomes for metagenomic binning, comparative biology and taxonomic classification.</title>
        <authorList>
            <person name="Goeker M."/>
        </authorList>
    </citation>
    <scope>NUCLEOTIDE SEQUENCE [LARGE SCALE GENOMIC DNA]</scope>
    <source>
        <strain evidence="1 2">DSM 24906</strain>
    </source>
</reference>
<dbReference type="Gene3D" id="3.20.20.140">
    <property type="entry name" value="Metal-dependent hydrolases"/>
    <property type="match status" value="1"/>
</dbReference>
<evidence type="ECO:0000313" key="2">
    <source>
        <dbReference type="Proteomes" id="UP000245921"/>
    </source>
</evidence>
<dbReference type="EMBL" id="QGGI01000010">
    <property type="protein sequence ID" value="PWJ92043.1"/>
    <property type="molecule type" value="Genomic_DNA"/>
</dbReference>
<dbReference type="AlphaFoldDB" id="A0AA45C6D9"/>
<dbReference type="PANTHER" id="PTHR10443:SF12">
    <property type="entry name" value="DIPEPTIDASE"/>
    <property type="match status" value="1"/>
</dbReference>
<name>A0AA45C6D9_9BACT</name>
<keyword evidence="2" id="KW-1185">Reference proteome</keyword>
<dbReference type="Pfam" id="PF01244">
    <property type="entry name" value="Peptidase_M19"/>
    <property type="match status" value="1"/>
</dbReference>
<dbReference type="GO" id="GO:0070573">
    <property type="term" value="F:metallodipeptidase activity"/>
    <property type="evidence" value="ECO:0007669"/>
    <property type="project" value="InterPro"/>
</dbReference>
<dbReference type="InterPro" id="IPR032466">
    <property type="entry name" value="Metal_Hydrolase"/>
</dbReference>
<organism evidence="1 2">
    <name type="scientific">Oceanotoga teriensis</name>
    <dbReference type="NCBI Taxonomy" id="515440"/>
    <lineage>
        <taxon>Bacteria</taxon>
        <taxon>Thermotogati</taxon>
        <taxon>Thermotogota</taxon>
        <taxon>Thermotogae</taxon>
        <taxon>Petrotogales</taxon>
        <taxon>Petrotogaceae</taxon>
        <taxon>Oceanotoga</taxon>
    </lineage>
</organism>